<feature type="coiled-coil region" evidence="1">
    <location>
        <begin position="42"/>
        <end position="69"/>
    </location>
</feature>
<evidence type="ECO:0000313" key="2">
    <source>
        <dbReference type="EMBL" id="CAH8326577.1"/>
    </source>
</evidence>
<name>A0ABC8JHJ0_ERUVS</name>
<gene>
    <name evidence="2" type="ORF">ERUC_LOCUS10705</name>
</gene>
<proteinExistence type="predicted"/>
<protein>
    <submittedName>
        <fullName evidence="2">Uncharacterized protein</fullName>
    </submittedName>
</protein>
<dbReference type="AlphaFoldDB" id="A0ABC8JHJ0"/>
<comment type="caution">
    <text evidence="2">The sequence shown here is derived from an EMBL/GenBank/DDBJ whole genome shotgun (WGS) entry which is preliminary data.</text>
</comment>
<dbReference type="PANTHER" id="PTHR48145:SF3">
    <property type="entry name" value="NUCLEAR ENVELOPE-ASSOCIATED PROTEIN 3"/>
    <property type="match status" value="1"/>
</dbReference>
<keyword evidence="3" id="KW-1185">Reference proteome</keyword>
<dbReference type="PANTHER" id="PTHR48145">
    <property type="entry name" value="NUCLEAR ENVELOPE-ASSOCIATED PROTEIN 1"/>
    <property type="match status" value="1"/>
</dbReference>
<dbReference type="EMBL" id="CAKOAT010105155">
    <property type="protein sequence ID" value="CAH8326577.1"/>
    <property type="molecule type" value="Genomic_DNA"/>
</dbReference>
<reference evidence="2 3" key="1">
    <citation type="submission" date="2022-03" db="EMBL/GenBank/DDBJ databases">
        <authorList>
            <person name="Macdonald S."/>
            <person name="Ahmed S."/>
            <person name="Newling K."/>
        </authorList>
    </citation>
    <scope>NUCLEOTIDE SEQUENCE [LARGE SCALE GENOMIC DNA]</scope>
</reference>
<evidence type="ECO:0000313" key="3">
    <source>
        <dbReference type="Proteomes" id="UP001642260"/>
    </source>
</evidence>
<organism evidence="2 3">
    <name type="scientific">Eruca vesicaria subsp. sativa</name>
    <name type="common">Garden rocket</name>
    <name type="synonym">Eruca sativa</name>
    <dbReference type="NCBI Taxonomy" id="29727"/>
    <lineage>
        <taxon>Eukaryota</taxon>
        <taxon>Viridiplantae</taxon>
        <taxon>Streptophyta</taxon>
        <taxon>Embryophyta</taxon>
        <taxon>Tracheophyta</taxon>
        <taxon>Spermatophyta</taxon>
        <taxon>Magnoliopsida</taxon>
        <taxon>eudicotyledons</taxon>
        <taxon>Gunneridae</taxon>
        <taxon>Pentapetalae</taxon>
        <taxon>rosids</taxon>
        <taxon>malvids</taxon>
        <taxon>Brassicales</taxon>
        <taxon>Brassicaceae</taxon>
        <taxon>Brassiceae</taxon>
        <taxon>Eruca</taxon>
    </lineage>
</organism>
<accession>A0ABC8JHJ0</accession>
<evidence type="ECO:0000256" key="1">
    <source>
        <dbReference type="SAM" id="Coils"/>
    </source>
</evidence>
<dbReference type="Proteomes" id="UP001642260">
    <property type="component" value="Unassembled WGS sequence"/>
</dbReference>
<sequence>MQARESSQKYLRDEVLKVEADIMGDVSVVSWKVIDEDSPMNFERINKLLTSKEDEIARLRDELKIITAHWRFKTKELDDQVENQRRIDQDLKKKVLRLEFCPRNTHPSSKTSKGQRNDVAIQELKKKLTAKRQHEAVSISMLILVAFFRR</sequence>
<dbReference type="InterPro" id="IPR049932">
    <property type="entry name" value="NEAP1-4"/>
</dbReference>
<keyword evidence="1" id="KW-0175">Coiled coil</keyword>